<sequence>MKKMLAVLIAAIFVLPVLAGIACAESALTDGTYSAEQQGFGGPVKVEAVIEGGKITDVTVTGNNETEGIGAAALEPLAEQVKEAQGAAIDGVSGATLTSGAVKAAMTEIMAQASGKGAAELKIADGTYEAQAWSFSMNYQMNVKTVIEGGKIASIEVGDNGDTAIILNTAIENLIPAMIENQSVKVDSITGATVSSGAIKAATEDCLVQAIAAAGGDVAAVSAFYTVPAKSTATETINTKVLVIGMGGAGIMTGNRIVDTLYDAYEGDTTKIDVLMIDKAAKYGGTSVTTSSPMSINPKSFVEKNDGKEYVDAAALKAAWMEYTEGDAKEWAIDMMMESSGDAVDYLIENGFVFGAPVQGLSDPYLICCNYGDGFMVDKSIVQAYFDKFMGNYTMKGGKYMLQTEATSLITDETGRVTGVNAVGADGTTYVINAQYVVSATGGFAGNGEMEDKYFSDEYYNLSGGGRWNMYGMSQNDGKMIQSAIDNGAATYCIGMPPVSHIGGAYKVMHEFPIIQQEYPDFFTGKPATISLNDIPMMLAVAPNSMAVNRQGVRFKDETTLTAYGNWAAGAYFYTIWSDEQMQSIRDNGLKFSNIGIFINQGGWPANTPIPELYDVLEKGMEMDIIFKADTIEELAEKIGVDAATLAKTVADYNSYCDTKENPPQGIEKNPVIYDLSGRPMEGEYNVYEKIEGNGPYYAVKGAPWIYSTTGALDVDEQFRVLKTDGQPLEGLYAVGTDCLGIMFTEKKEYVTYGGADQGWAFTSGYLAGKQLAETILAE</sequence>
<protein>
    <submittedName>
        <fullName evidence="1">FAD-binding protein</fullName>
    </submittedName>
</protein>
<reference evidence="1" key="1">
    <citation type="submission" date="2021-01" db="EMBL/GenBank/DDBJ databases">
        <title>Complete genome sequence of Clostridiales bacterium R-7.</title>
        <authorList>
            <person name="Mahoney-Kurpe S.C."/>
            <person name="Palevich N."/>
            <person name="Koike S."/>
            <person name="Moon C.D."/>
            <person name="Attwood G.T."/>
        </authorList>
    </citation>
    <scope>NUCLEOTIDE SEQUENCE</scope>
    <source>
        <strain evidence="1">R-7</strain>
    </source>
</reference>
<accession>A0AC61MV75</accession>
<name>A0AC61MV75_9FIRM</name>
<evidence type="ECO:0000313" key="2">
    <source>
        <dbReference type="Proteomes" id="UP000682782"/>
    </source>
</evidence>
<dbReference type="EMBL" id="CP068393">
    <property type="protein sequence ID" value="QUC66384.1"/>
    <property type="molecule type" value="Genomic_DNA"/>
</dbReference>
<keyword evidence="2" id="KW-1185">Reference proteome</keyword>
<dbReference type="Proteomes" id="UP000682782">
    <property type="component" value="Chromosome"/>
</dbReference>
<proteinExistence type="predicted"/>
<evidence type="ECO:0000313" key="1">
    <source>
        <dbReference type="EMBL" id="QUC66384.1"/>
    </source>
</evidence>
<gene>
    <name evidence="1" type="ORF">JYE49_11005</name>
</gene>
<organism evidence="1 2">
    <name type="scientific">Aristaeella hokkaidonensis</name>
    <dbReference type="NCBI Taxonomy" id="3046382"/>
    <lineage>
        <taxon>Bacteria</taxon>
        <taxon>Bacillati</taxon>
        <taxon>Bacillota</taxon>
        <taxon>Clostridia</taxon>
        <taxon>Eubacteriales</taxon>
        <taxon>Aristaeellaceae</taxon>
        <taxon>Aristaeella</taxon>
    </lineage>
</organism>